<dbReference type="GO" id="GO:0000064">
    <property type="term" value="F:L-ornithine transmembrane transporter activity"/>
    <property type="evidence" value="ECO:0007669"/>
    <property type="project" value="TreeGrafter"/>
</dbReference>
<dbReference type="SUPFAM" id="SSF103506">
    <property type="entry name" value="Mitochondrial carrier"/>
    <property type="match status" value="1"/>
</dbReference>
<feature type="transmembrane region" description="Helical" evidence="11">
    <location>
        <begin position="192"/>
        <end position="213"/>
    </location>
</feature>
<feature type="transmembrane region" description="Helical" evidence="11">
    <location>
        <begin position="21"/>
        <end position="48"/>
    </location>
</feature>
<evidence type="ECO:0000256" key="6">
    <source>
        <dbReference type="ARBA" id="ARBA00022989"/>
    </source>
</evidence>
<dbReference type="PANTHER" id="PTHR45624">
    <property type="entry name" value="MITOCHONDRIAL BASIC AMINO ACIDS TRANSPORTER-RELATED"/>
    <property type="match status" value="1"/>
</dbReference>
<evidence type="ECO:0000256" key="5">
    <source>
        <dbReference type="ARBA" id="ARBA00022737"/>
    </source>
</evidence>
<evidence type="ECO:0000313" key="13">
    <source>
        <dbReference type="Proteomes" id="UP000023152"/>
    </source>
</evidence>
<dbReference type="InterPro" id="IPR018108">
    <property type="entry name" value="MCP_transmembrane"/>
</dbReference>
<dbReference type="GO" id="GO:1990575">
    <property type="term" value="P:mitochondrial L-ornithine transmembrane transport"/>
    <property type="evidence" value="ECO:0007669"/>
    <property type="project" value="TreeGrafter"/>
</dbReference>
<feature type="repeat" description="Solcar" evidence="9">
    <location>
        <begin position="68"/>
        <end position="167"/>
    </location>
</feature>
<keyword evidence="3 10" id="KW-0813">Transport</keyword>
<evidence type="ECO:0000256" key="3">
    <source>
        <dbReference type="ARBA" id="ARBA00022448"/>
    </source>
</evidence>
<protein>
    <recommendedName>
        <fullName evidence="14">Mitochondrial carrier protein</fullName>
    </recommendedName>
</protein>
<keyword evidence="13" id="KW-1185">Reference proteome</keyword>
<evidence type="ECO:0000256" key="4">
    <source>
        <dbReference type="ARBA" id="ARBA00022692"/>
    </source>
</evidence>
<dbReference type="Proteomes" id="UP000023152">
    <property type="component" value="Unassembled WGS sequence"/>
</dbReference>
<sequence length="314" mass="36092">MYMDMYILIGYIRKVVKEKGLLRLYHGLPAPLFGSCVENLIMFWLYGMSERKLEQWNVATYGEDKGDLSMWQVGLSGAFSGIGVGLWLTPVELIKCRMQIQNDLNIQSKAGASTSTSQHIYRNTWHCLKHVLTTNPFQLFHGLVPTLYREIPGTAIFFVSYQSSLNWLNSFIVDDGNNDNNNNNKRVKGRELMNSLISGGVAGIAFWSTIYPFDTIKTQQQLHPHLSSQSMFSLMRLRWTTHGLVKGLYPGFGITIPRAILSNSILFFAHRYSKDLLTQIETRHYLIKDNCKKKKKRTPLFFLLFNQQILKSHL</sequence>
<evidence type="ECO:0000256" key="1">
    <source>
        <dbReference type="ARBA" id="ARBA00004225"/>
    </source>
</evidence>
<organism evidence="12 13">
    <name type="scientific">Reticulomyxa filosa</name>
    <dbReference type="NCBI Taxonomy" id="46433"/>
    <lineage>
        <taxon>Eukaryota</taxon>
        <taxon>Sar</taxon>
        <taxon>Rhizaria</taxon>
        <taxon>Retaria</taxon>
        <taxon>Foraminifera</taxon>
        <taxon>Monothalamids</taxon>
        <taxon>Reticulomyxidae</taxon>
        <taxon>Reticulomyxa</taxon>
    </lineage>
</organism>
<dbReference type="Gene3D" id="1.50.40.10">
    <property type="entry name" value="Mitochondrial carrier domain"/>
    <property type="match status" value="1"/>
</dbReference>
<evidence type="ECO:0000256" key="2">
    <source>
        <dbReference type="ARBA" id="ARBA00006375"/>
    </source>
</evidence>
<accession>X6N8X3</accession>
<dbReference type="Pfam" id="PF00153">
    <property type="entry name" value="Mito_carr"/>
    <property type="match status" value="3"/>
</dbReference>
<evidence type="ECO:0000256" key="7">
    <source>
        <dbReference type="ARBA" id="ARBA00023128"/>
    </source>
</evidence>
<name>X6N8X3_RETFI</name>
<evidence type="ECO:0000256" key="10">
    <source>
        <dbReference type="RuleBase" id="RU000488"/>
    </source>
</evidence>
<evidence type="ECO:0000256" key="8">
    <source>
        <dbReference type="ARBA" id="ARBA00023136"/>
    </source>
</evidence>
<keyword evidence="6 11" id="KW-1133">Transmembrane helix</keyword>
<keyword evidence="7" id="KW-0496">Mitochondrion</keyword>
<dbReference type="AlphaFoldDB" id="X6N8X3"/>
<dbReference type="PROSITE" id="PS50920">
    <property type="entry name" value="SOLCAR"/>
    <property type="match status" value="2"/>
</dbReference>
<dbReference type="OMA" id="MESHRYI"/>
<dbReference type="InterPro" id="IPR050567">
    <property type="entry name" value="Mitochondrial_Carrier"/>
</dbReference>
<evidence type="ECO:0000313" key="12">
    <source>
        <dbReference type="EMBL" id="ETO22745.1"/>
    </source>
</evidence>
<dbReference type="OrthoDB" id="409586at2759"/>
<gene>
    <name evidence="12" type="ORF">RFI_14450</name>
</gene>
<comment type="caution">
    <text evidence="12">The sequence shown here is derived from an EMBL/GenBank/DDBJ whole genome shotgun (WGS) entry which is preliminary data.</text>
</comment>
<feature type="transmembrane region" description="Helical" evidence="11">
    <location>
        <begin position="68"/>
        <end position="88"/>
    </location>
</feature>
<evidence type="ECO:0000256" key="9">
    <source>
        <dbReference type="PROSITE-ProRule" id="PRU00282"/>
    </source>
</evidence>
<dbReference type="EMBL" id="ASPP01010503">
    <property type="protein sequence ID" value="ETO22745.1"/>
    <property type="molecule type" value="Genomic_DNA"/>
</dbReference>
<keyword evidence="8 9" id="KW-0472">Membrane</keyword>
<proteinExistence type="inferred from homology"/>
<evidence type="ECO:0000256" key="11">
    <source>
        <dbReference type="SAM" id="Phobius"/>
    </source>
</evidence>
<keyword evidence="4 9" id="KW-0812">Transmembrane</keyword>
<keyword evidence="5" id="KW-0677">Repeat</keyword>
<comment type="subcellular location">
    <subcellularLocation>
        <location evidence="1">Mitochondrion membrane</location>
        <topology evidence="1">Multi-pass membrane protein</topology>
    </subcellularLocation>
</comment>
<dbReference type="InterPro" id="IPR023395">
    <property type="entry name" value="MCP_dom_sf"/>
</dbReference>
<dbReference type="PANTHER" id="PTHR45624:SF12">
    <property type="entry name" value="MITOCHONDRIAL ORNITHINE TRANSPORTER 1"/>
    <property type="match status" value="1"/>
</dbReference>
<comment type="similarity">
    <text evidence="2 10">Belongs to the mitochondrial carrier (TC 2.A.29) family.</text>
</comment>
<evidence type="ECO:0008006" key="14">
    <source>
        <dbReference type="Google" id="ProtNLM"/>
    </source>
</evidence>
<feature type="repeat" description="Solcar" evidence="9">
    <location>
        <begin position="190"/>
        <end position="276"/>
    </location>
</feature>
<reference evidence="12 13" key="1">
    <citation type="journal article" date="2013" name="Curr. Biol.">
        <title>The Genome of the Foraminiferan Reticulomyxa filosa.</title>
        <authorList>
            <person name="Glockner G."/>
            <person name="Hulsmann N."/>
            <person name="Schleicher M."/>
            <person name="Noegel A.A."/>
            <person name="Eichinger L."/>
            <person name="Gallinger C."/>
            <person name="Pawlowski J."/>
            <person name="Sierra R."/>
            <person name="Euteneuer U."/>
            <person name="Pillet L."/>
            <person name="Moustafa A."/>
            <person name="Platzer M."/>
            <person name="Groth M."/>
            <person name="Szafranski K."/>
            <person name="Schliwa M."/>
        </authorList>
    </citation>
    <scope>NUCLEOTIDE SEQUENCE [LARGE SCALE GENOMIC DNA]</scope>
</reference>
<dbReference type="GO" id="GO:0031966">
    <property type="term" value="C:mitochondrial membrane"/>
    <property type="evidence" value="ECO:0007669"/>
    <property type="project" value="UniProtKB-SubCell"/>
</dbReference>